<proteinExistence type="predicted"/>
<dbReference type="EC" id="3.1.3.27" evidence="1"/>
<evidence type="ECO:0000256" key="1">
    <source>
        <dbReference type="PIRNR" id="PIRNR006162"/>
    </source>
</evidence>
<dbReference type="RefSeq" id="WP_144069485.1">
    <property type="nucleotide sequence ID" value="NZ_CP041636.1"/>
</dbReference>
<keyword evidence="1" id="KW-0460">Magnesium</keyword>
<keyword evidence="1" id="KW-0997">Cell inner membrane</keyword>
<sequence length="157" mass="17438">MNMPRLNMYALPFVLCTWFGLGKMKPAPGTWGSAGALPFAWFLQMYGGPWALAIAAALISFVALWAIRLFLVRWPGEDPGEVVIDEVAGQWLTLIFVPCDPVFYLAAFAVFRFFDTTKIWPASWADNTLSGAPGVLIDDLFAGVYGMLVMLALVYFW</sequence>
<dbReference type="SUPFAM" id="SSF101307">
    <property type="entry name" value="YutG-like"/>
    <property type="match status" value="1"/>
</dbReference>
<keyword evidence="2" id="KW-1133">Transmembrane helix</keyword>
<keyword evidence="1" id="KW-0378">Hydrolase</keyword>
<dbReference type="Proteomes" id="UP000317496">
    <property type="component" value="Chromosome"/>
</dbReference>
<dbReference type="PANTHER" id="PTHR36305:SF1">
    <property type="entry name" value="PHOSPHATIDYLGLYCEROPHOSPHATASE A"/>
    <property type="match status" value="1"/>
</dbReference>
<feature type="transmembrane region" description="Helical" evidence="2">
    <location>
        <begin position="91"/>
        <end position="114"/>
    </location>
</feature>
<dbReference type="GO" id="GO:0006655">
    <property type="term" value="P:phosphatidylglycerol biosynthetic process"/>
    <property type="evidence" value="ECO:0007669"/>
    <property type="project" value="UniProtKB-UniPathway"/>
</dbReference>
<comment type="cofactor">
    <cofactor evidence="1">
        <name>Mg(2+)</name>
        <dbReference type="ChEBI" id="CHEBI:18420"/>
    </cofactor>
</comment>
<dbReference type="Pfam" id="PF04608">
    <property type="entry name" value="PgpA"/>
    <property type="match status" value="1"/>
</dbReference>
<keyword evidence="1" id="KW-0442">Lipid degradation</keyword>
<keyword evidence="5" id="KW-1185">Reference proteome</keyword>
<dbReference type="InterPro" id="IPR026037">
    <property type="entry name" value="PgpA"/>
</dbReference>
<dbReference type="CDD" id="cd06971">
    <property type="entry name" value="PgpA"/>
    <property type="match status" value="1"/>
</dbReference>
<evidence type="ECO:0000259" key="3">
    <source>
        <dbReference type="Pfam" id="PF04608"/>
    </source>
</evidence>
<dbReference type="PANTHER" id="PTHR36305">
    <property type="entry name" value="PHOSPHATIDYLGLYCEROPHOSPHATASE A"/>
    <property type="match status" value="1"/>
</dbReference>
<keyword evidence="1" id="KW-0595">Phospholipid degradation</keyword>
<keyword evidence="1 2" id="KW-0472">Membrane</keyword>
<reference evidence="4 5" key="1">
    <citation type="submission" date="2019-07" db="EMBL/GenBank/DDBJ databases">
        <title>Genome sequencing for Ferrovibrio sp. K5.</title>
        <authorList>
            <person name="Park S.-J."/>
        </authorList>
    </citation>
    <scope>NUCLEOTIDE SEQUENCE [LARGE SCALE GENOMIC DNA]</scope>
    <source>
        <strain evidence="4 5">K5</strain>
    </source>
</reference>
<dbReference type="InterPro" id="IPR007686">
    <property type="entry name" value="YutG/PgpA"/>
</dbReference>
<dbReference type="GO" id="GO:0008962">
    <property type="term" value="F:phosphatidylglycerophosphatase activity"/>
    <property type="evidence" value="ECO:0007669"/>
    <property type="project" value="UniProtKB-EC"/>
</dbReference>
<comment type="catalytic activity">
    <reaction evidence="1">
        <text>a 1,2-diacyl-sn-glycero-3-phospho-(1'-sn-glycero-3'-phosphate) + H2O = a 1,2-diacyl-sn-glycero-3-phospho-(1'-sn-glycerol) + phosphate</text>
        <dbReference type="Rhea" id="RHEA:33751"/>
        <dbReference type="ChEBI" id="CHEBI:15377"/>
        <dbReference type="ChEBI" id="CHEBI:43474"/>
        <dbReference type="ChEBI" id="CHEBI:60110"/>
        <dbReference type="ChEBI" id="CHEBI:64716"/>
        <dbReference type="EC" id="3.1.3.27"/>
    </reaction>
</comment>
<evidence type="ECO:0000256" key="2">
    <source>
        <dbReference type="SAM" id="Phobius"/>
    </source>
</evidence>
<keyword evidence="1" id="KW-1003">Cell membrane</keyword>
<dbReference type="EMBL" id="CP041636">
    <property type="protein sequence ID" value="QDO98504.1"/>
    <property type="molecule type" value="Genomic_DNA"/>
</dbReference>
<comment type="pathway">
    <text evidence="1">Phospholipid metabolism; phosphatidylglycerol biosynthesis; phosphatidylglycerol from CDP-diacylglycerol: step 2/2.</text>
</comment>
<organism evidence="4 5">
    <name type="scientific">Ferrovibrio terrae</name>
    <dbReference type="NCBI Taxonomy" id="2594003"/>
    <lineage>
        <taxon>Bacteria</taxon>
        <taxon>Pseudomonadati</taxon>
        <taxon>Pseudomonadota</taxon>
        <taxon>Alphaproteobacteria</taxon>
        <taxon>Rhodospirillales</taxon>
        <taxon>Rhodospirillaceae</taxon>
        <taxon>Ferrovibrio</taxon>
    </lineage>
</organism>
<evidence type="ECO:0000313" key="5">
    <source>
        <dbReference type="Proteomes" id="UP000317496"/>
    </source>
</evidence>
<gene>
    <name evidence="4" type="ORF">FNB15_14985</name>
</gene>
<comment type="subcellular location">
    <subcellularLocation>
        <location evidence="1">Cell inner membrane</location>
        <topology evidence="1">Multi-pass membrane protein</topology>
    </subcellularLocation>
</comment>
<dbReference type="UniPathway" id="UPA00084">
    <property type="reaction ID" value="UER00504"/>
</dbReference>
<feature type="transmembrane region" description="Helical" evidence="2">
    <location>
        <begin position="134"/>
        <end position="156"/>
    </location>
</feature>
<dbReference type="InterPro" id="IPR036681">
    <property type="entry name" value="PgpA-like_sf"/>
</dbReference>
<feature type="domain" description="YutG/PgpA" evidence="3">
    <location>
        <begin position="14"/>
        <end position="153"/>
    </location>
</feature>
<name>A0A516H402_9PROT</name>
<keyword evidence="1 2" id="KW-0812">Transmembrane</keyword>
<dbReference type="OrthoDB" id="9804091at2"/>
<dbReference type="AlphaFoldDB" id="A0A516H402"/>
<evidence type="ECO:0000313" key="4">
    <source>
        <dbReference type="EMBL" id="QDO98504.1"/>
    </source>
</evidence>
<feature type="transmembrane region" description="Helical" evidence="2">
    <location>
        <begin position="50"/>
        <end position="71"/>
    </location>
</feature>
<protein>
    <recommendedName>
        <fullName evidence="1">Phosphatidylglycerophosphatase A</fullName>
        <ecNumber evidence="1">3.1.3.27</ecNumber>
    </recommendedName>
    <alternativeName>
        <fullName evidence="1">Phosphatidylglycerolphosphate phosphatase A</fullName>
    </alternativeName>
</protein>
<accession>A0A516H402</accession>
<dbReference type="KEGG" id="fer:FNB15_14985"/>
<dbReference type="GO" id="GO:0009395">
    <property type="term" value="P:phospholipid catabolic process"/>
    <property type="evidence" value="ECO:0007669"/>
    <property type="project" value="UniProtKB-KW"/>
</dbReference>
<dbReference type="PIRSF" id="PIRSF006162">
    <property type="entry name" value="PgpA"/>
    <property type="match status" value="1"/>
</dbReference>
<comment type="function">
    <text evidence="1">Lipid phosphatase which dephosphorylates phosphatidylglycerophosphate (PGP) to phosphatidylglycerol (PG).</text>
</comment>
<dbReference type="GO" id="GO:0046872">
    <property type="term" value="F:metal ion binding"/>
    <property type="evidence" value="ECO:0007669"/>
    <property type="project" value="UniProtKB-KW"/>
</dbReference>
<keyword evidence="1" id="KW-1208">Phospholipid metabolism</keyword>
<keyword evidence="1" id="KW-0443">Lipid metabolism</keyword>
<dbReference type="GO" id="GO:0005886">
    <property type="term" value="C:plasma membrane"/>
    <property type="evidence" value="ECO:0007669"/>
    <property type="project" value="UniProtKB-SubCell"/>
</dbReference>
<keyword evidence="1" id="KW-0479">Metal-binding</keyword>